<protein>
    <recommendedName>
        <fullName evidence="2">Chitin-binding type-2 domain-containing protein</fullName>
    </recommendedName>
</protein>
<dbReference type="VEuPathDB" id="VectorBase:AMEM010237"/>
<dbReference type="EnsemblMetazoa" id="AMEM010237-RA">
    <property type="protein sequence ID" value="AMEM010237-PA"/>
    <property type="gene ID" value="AMEM010237"/>
</dbReference>
<dbReference type="SUPFAM" id="SSF57625">
    <property type="entry name" value="Invertebrate chitin-binding proteins"/>
    <property type="match status" value="1"/>
</dbReference>
<feature type="compositionally biased region" description="Polar residues" evidence="1">
    <location>
        <begin position="361"/>
        <end position="373"/>
    </location>
</feature>
<keyword evidence="4" id="KW-1185">Reference proteome</keyword>
<feature type="compositionally biased region" description="Low complexity" evidence="1">
    <location>
        <begin position="319"/>
        <end position="338"/>
    </location>
</feature>
<evidence type="ECO:0000259" key="2">
    <source>
        <dbReference type="PROSITE" id="PS50940"/>
    </source>
</evidence>
<dbReference type="AlphaFoldDB" id="A0A182V7L7"/>
<dbReference type="GO" id="GO:0008061">
    <property type="term" value="F:chitin binding"/>
    <property type="evidence" value="ECO:0007669"/>
    <property type="project" value="InterPro"/>
</dbReference>
<dbReference type="VEuPathDB" id="VectorBase:AMEM21_002270"/>
<feature type="compositionally biased region" description="Low complexity" evidence="1">
    <location>
        <begin position="178"/>
        <end position="200"/>
    </location>
</feature>
<dbReference type="InterPro" id="IPR052976">
    <property type="entry name" value="Scoloptoxin-like"/>
</dbReference>
<evidence type="ECO:0000313" key="4">
    <source>
        <dbReference type="Proteomes" id="UP000075903"/>
    </source>
</evidence>
<dbReference type="Gene3D" id="3.20.20.80">
    <property type="entry name" value="Glycosidases"/>
    <property type="match status" value="1"/>
</dbReference>
<proteinExistence type="predicted"/>
<feature type="region of interest" description="Disordered" evidence="1">
    <location>
        <begin position="158"/>
        <end position="392"/>
    </location>
</feature>
<dbReference type="InterPro" id="IPR036508">
    <property type="entry name" value="Chitin-bd_dom_sf"/>
</dbReference>
<feature type="domain" description="Chitin-binding type-2" evidence="2">
    <location>
        <begin position="92"/>
        <end position="151"/>
    </location>
</feature>
<dbReference type="STRING" id="30066.A0A182V7L7"/>
<sequence length="601" mass="65686">MELIQTKNQRILPLDTVHLERKEESVNPHLHGLHGLVCAKFKMVRLLPLAVLLVLATLTNARTLPNRSKQVKVYSYVLPAGAEEIRDDINHSFACANRTDGFYVDIDNDCQIFHRCQDHARFSFICAERTVFSQMYQTCVHDGQLGYPCEESVQYYPEGEGYEPSAPGAEAAEEAPQVEEMQPEQQAVPAEELEAPQAPAKAVETVAPSEQDTAASTEQSSQDSVQQPSEQVESAVEVNDEPEQQHQEHQEEEEIHHQVNADLFDPIEEESEMPSENSAQEVMDESETSSSSAVPSEATSSDPANTQEEESNEVEVMDDVTTQQEEQQQSEQDQTVSSEPAPSVEYSDATPQAEVVEAEQPVNTETEAESTPTVPEPSATVELENETQHQADSLINAVQAVEELEPIVHELAAETEELKPLVAELVQDPAVPAPSQEDNELLAPESDTSATTDMEAPQAASDASSSDSVPTDAATMESDAVNELSPEMVLSSAVQADDSSNTIDTDSVEADETAQPAAAPETVDDVQQTESEAATPDAPERPMESPAIVEEMAPVRPNDSAELPELIVSTEFHLDAITQGPPIRRRKTFLFRADAIRNSRH</sequence>
<dbReference type="Proteomes" id="UP000075903">
    <property type="component" value="Unassembled WGS sequence"/>
</dbReference>
<evidence type="ECO:0000313" key="3">
    <source>
        <dbReference type="EnsemblMetazoa" id="AMEM010237-PA"/>
    </source>
</evidence>
<feature type="region of interest" description="Disordered" evidence="1">
    <location>
        <begin position="424"/>
        <end position="548"/>
    </location>
</feature>
<dbReference type="Pfam" id="PF01607">
    <property type="entry name" value="CBM_14"/>
    <property type="match status" value="1"/>
</dbReference>
<reference evidence="3" key="1">
    <citation type="submission" date="2020-05" db="UniProtKB">
        <authorList>
            <consortium name="EnsemblMetazoa"/>
        </authorList>
    </citation>
    <scope>IDENTIFICATION</scope>
    <source>
        <strain evidence="3">MAF</strain>
    </source>
</reference>
<dbReference type="PANTHER" id="PTHR22933:SF43">
    <property type="entry name" value="LP10131P"/>
    <property type="match status" value="1"/>
</dbReference>
<dbReference type="InterPro" id="IPR002557">
    <property type="entry name" value="Chitin-bd_dom"/>
</dbReference>
<accession>A0A182V7L7</accession>
<dbReference type="GO" id="GO:0005576">
    <property type="term" value="C:extracellular region"/>
    <property type="evidence" value="ECO:0007669"/>
    <property type="project" value="InterPro"/>
</dbReference>
<feature type="compositionally biased region" description="Low complexity" evidence="1">
    <location>
        <begin position="288"/>
        <end position="302"/>
    </location>
</feature>
<feature type="compositionally biased region" description="Polar residues" evidence="1">
    <location>
        <begin position="208"/>
        <end position="232"/>
    </location>
</feature>
<feature type="compositionally biased region" description="Low complexity" evidence="1">
    <location>
        <begin position="459"/>
        <end position="474"/>
    </location>
</feature>
<feature type="compositionally biased region" description="Acidic residues" evidence="1">
    <location>
        <begin position="307"/>
        <end position="318"/>
    </location>
</feature>
<dbReference type="PANTHER" id="PTHR22933">
    <property type="entry name" value="FI18007P1-RELATED"/>
    <property type="match status" value="1"/>
</dbReference>
<organism evidence="3 4">
    <name type="scientific">Anopheles merus</name>
    <name type="common">Mosquito</name>
    <dbReference type="NCBI Taxonomy" id="30066"/>
    <lineage>
        <taxon>Eukaryota</taxon>
        <taxon>Metazoa</taxon>
        <taxon>Ecdysozoa</taxon>
        <taxon>Arthropoda</taxon>
        <taxon>Hexapoda</taxon>
        <taxon>Insecta</taxon>
        <taxon>Pterygota</taxon>
        <taxon>Neoptera</taxon>
        <taxon>Endopterygota</taxon>
        <taxon>Diptera</taxon>
        <taxon>Nematocera</taxon>
        <taxon>Culicoidea</taxon>
        <taxon>Culicidae</taxon>
        <taxon>Anophelinae</taxon>
        <taxon>Anopheles</taxon>
    </lineage>
</organism>
<name>A0A182V7L7_ANOME</name>
<feature type="compositionally biased region" description="Polar residues" evidence="1">
    <location>
        <begin position="492"/>
        <end position="505"/>
    </location>
</feature>
<feature type="compositionally biased region" description="Low complexity" evidence="1">
    <location>
        <begin position="158"/>
        <end position="170"/>
    </location>
</feature>
<feature type="compositionally biased region" description="Basic and acidic residues" evidence="1">
    <location>
        <begin position="243"/>
        <end position="259"/>
    </location>
</feature>
<evidence type="ECO:0000256" key="1">
    <source>
        <dbReference type="SAM" id="MobiDB-lite"/>
    </source>
</evidence>
<dbReference type="PROSITE" id="PS50940">
    <property type="entry name" value="CHIT_BIND_II"/>
    <property type="match status" value="1"/>
</dbReference>